<dbReference type="GO" id="GO:0046872">
    <property type="term" value="F:metal ion binding"/>
    <property type="evidence" value="ECO:0007669"/>
    <property type="project" value="UniProtKB-KW"/>
</dbReference>
<dbReference type="NCBIfam" id="NF040570">
    <property type="entry name" value="guided_TnpB"/>
    <property type="match status" value="1"/>
</dbReference>
<dbReference type="InterPro" id="IPR010095">
    <property type="entry name" value="Cas12f1-like_TNB"/>
</dbReference>
<feature type="domain" description="Cas12f1-like TNB" evidence="9">
    <location>
        <begin position="301"/>
        <end position="364"/>
    </location>
</feature>
<gene>
    <name evidence="11" type="ordered locus">Kfla_0113</name>
</gene>
<feature type="domain" description="Transposase putative helix-turn-helix" evidence="10">
    <location>
        <begin position="3"/>
        <end position="35"/>
    </location>
</feature>
<keyword evidence="5" id="KW-0238">DNA-binding</keyword>
<keyword evidence="2" id="KW-0815">Transposition</keyword>
<keyword evidence="3" id="KW-0479">Metal-binding</keyword>
<organism evidence="11 12">
    <name type="scientific">Kribbella flavida (strain DSM 17836 / JCM 10339 / NBRC 14399)</name>
    <dbReference type="NCBI Taxonomy" id="479435"/>
    <lineage>
        <taxon>Bacteria</taxon>
        <taxon>Bacillati</taxon>
        <taxon>Actinomycetota</taxon>
        <taxon>Actinomycetes</taxon>
        <taxon>Propionibacteriales</taxon>
        <taxon>Kribbellaceae</taxon>
        <taxon>Kribbella</taxon>
    </lineage>
</organism>
<dbReference type="Pfam" id="PF01385">
    <property type="entry name" value="OrfB_IS605"/>
    <property type="match status" value="1"/>
</dbReference>
<keyword evidence="6" id="KW-0233">DNA recombination</keyword>
<feature type="domain" description="Probable transposase IS891/IS1136/IS1341" evidence="8">
    <location>
        <begin position="169"/>
        <end position="274"/>
    </location>
</feature>
<evidence type="ECO:0000256" key="4">
    <source>
        <dbReference type="ARBA" id="ARBA00022833"/>
    </source>
</evidence>
<evidence type="ECO:0000259" key="9">
    <source>
        <dbReference type="Pfam" id="PF07282"/>
    </source>
</evidence>
<dbReference type="GO" id="GO:0003677">
    <property type="term" value="F:DNA binding"/>
    <property type="evidence" value="ECO:0007669"/>
    <property type="project" value="UniProtKB-KW"/>
</dbReference>
<name>D2PRR2_KRIFD</name>
<evidence type="ECO:0000256" key="2">
    <source>
        <dbReference type="ARBA" id="ARBA00022578"/>
    </source>
</evidence>
<dbReference type="InterPro" id="IPR021027">
    <property type="entry name" value="Transposase_put_HTH"/>
</dbReference>
<dbReference type="RefSeq" id="WP_012917799.1">
    <property type="nucleotide sequence ID" value="NC_013729.1"/>
</dbReference>
<dbReference type="InterPro" id="IPR001959">
    <property type="entry name" value="Transposase"/>
</dbReference>
<dbReference type="AlphaFoldDB" id="D2PRR2"/>
<reference evidence="11 12" key="2">
    <citation type="journal article" date="2010" name="Stand. Genomic Sci.">
        <title>Complete genome sequence of Kribbella flavida type strain (IFO 14399).</title>
        <authorList>
            <person name="Pukall R."/>
            <person name="Lapidus A."/>
            <person name="Glavina Del Rio T."/>
            <person name="Copeland A."/>
            <person name="Tice H."/>
            <person name="Cheng J.-F."/>
            <person name="Lucas S."/>
            <person name="Chen F."/>
            <person name="Nolan M."/>
            <person name="LaButti K."/>
            <person name="Pati A."/>
            <person name="Ivanova N."/>
            <person name="Mavrommatis K."/>
            <person name="Mikhailova N."/>
            <person name="Pitluck S."/>
            <person name="Bruce D."/>
            <person name="Goodwin L."/>
            <person name="Land M."/>
            <person name="Hauser L."/>
            <person name="Chang Y.-J."/>
            <person name="Jeffries C.D."/>
            <person name="Chen A."/>
            <person name="Palaniappan K."/>
            <person name="Chain P."/>
            <person name="Rohde M."/>
            <person name="Goeker M."/>
            <person name="Bristow J."/>
            <person name="Eisen J.A."/>
            <person name="Markowitz V."/>
            <person name="Hugenholtz P."/>
            <person name="Kyrpides N.C."/>
            <person name="Klenk H.-P."/>
            <person name="Brettin T."/>
        </authorList>
    </citation>
    <scope>NUCLEOTIDE SEQUENCE [LARGE SCALE GENOMIC DNA]</scope>
    <source>
        <strain evidence="12">DSM 17836 / JCM 10339 / NBRC 14399</strain>
    </source>
</reference>
<accession>D2PRR2</accession>
<feature type="region of interest" description="Disordered" evidence="7">
    <location>
        <begin position="371"/>
        <end position="401"/>
    </location>
</feature>
<keyword evidence="12" id="KW-1185">Reference proteome</keyword>
<protein>
    <submittedName>
        <fullName evidence="11">Putative transposase IS891/IS1136/IS1341 family</fullName>
    </submittedName>
</protein>
<evidence type="ECO:0000256" key="7">
    <source>
        <dbReference type="SAM" id="MobiDB-lite"/>
    </source>
</evidence>
<sequence length="401" mass="45333">MARYRLYPTSAEEHALLEHCAHARFVWNLAVEQHRRSTEGQRRTQGFGEHCRQLTEARAESAWLASGSCTVQQQALKDFAVCTAAWRSGRSGRPSWRKRGRHESFRIVAVRPDHVRRTSRRFGSVFVPKVGHVRFRWSRPVRVAKSFRIKQESDGRWYVAFATVPASVPGPGNGAVVGLDRGVVSSVTLSTGEMYRCPMPRSADITRRRRLQRRLARAERGSNRRQRTKRALGRLTVREVDRRRDWIEKLSTELARRFDLIRVEDLRIGNMVRSARGTIDHPSRGSRCKARLDGRILSNGWGLLVRRLEDKAAGRVERVHPAFTSQRCSVCSYRSSENRKSQAVFLCGRCGHRANADVNAARNIAAGRVVTARGGGPTGPPVNREPRHSASLVAVSEPSHR</sequence>
<dbReference type="OrthoDB" id="6230307at2"/>
<comment type="similarity">
    <text evidence="1">In the C-terminal section; belongs to the transposase 35 family.</text>
</comment>
<dbReference type="Proteomes" id="UP000007967">
    <property type="component" value="Chromosome"/>
</dbReference>
<dbReference type="HOGENOM" id="CLU_032903_0_4_11"/>
<keyword evidence="4" id="KW-0862">Zinc</keyword>
<evidence type="ECO:0000256" key="6">
    <source>
        <dbReference type="ARBA" id="ARBA00023172"/>
    </source>
</evidence>
<evidence type="ECO:0000256" key="5">
    <source>
        <dbReference type="ARBA" id="ARBA00023125"/>
    </source>
</evidence>
<evidence type="ECO:0000256" key="1">
    <source>
        <dbReference type="ARBA" id="ARBA00008761"/>
    </source>
</evidence>
<dbReference type="eggNOG" id="COG0675">
    <property type="taxonomic scope" value="Bacteria"/>
</dbReference>
<dbReference type="STRING" id="479435.Kfla_0113"/>
<evidence type="ECO:0000256" key="3">
    <source>
        <dbReference type="ARBA" id="ARBA00022723"/>
    </source>
</evidence>
<dbReference type="KEGG" id="kfl:Kfla_0113"/>
<proteinExistence type="inferred from homology"/>
<dbReference type="Pfam" id="PF07282">
    <property type="entry name" value="Cas12f1-like_TNB"/>
    <property type="match status" value="1"/>
</dbReference>
<evidence type="ECO:0000313" key="11">
    <source>
        <dbReference type="EMBL" id="ADB29242.1"/>
    </source>
</evidence>
<dbReference type="GO" id="GO:0006310">
    <property type="term" value="P:DNA recombination"/>
    <property type="evidence" value="ECO:0007669"/>
    <property type="project" value="UniProtKB-KW"/>
</dbReference>
<dbReference type="Pfam" id="PF12323">
    <property type="entry name" value="HTH_OrfB_IS605"/>
    <property type="match status" value="1"/>
</dbReference>
<evidence type="ECO:0000259" key="8">
    <source>
        <dbReference type="Pfam" id="PF01385"/>
    </source>
</evidence>
<evidence type="ECO:0000313" key="12">
    <source>
        <dbReference type="Proteomes" id="UP000007967"/>
    </source>
</evidence>
<dbReference type="GO" id="GO:0032196">
    <property type="term" value="P:transposition"/>
    <property type="evidence" value="ECO:0007669"/>
    <property type="project" value="UniProtKB-KW"/>
</dbReference>
<dbReference type="EMBL" id="CP001736">
    <property type="protein sequence ID" value="ADB29242.1"/>
    <property type="molecule type" value="Genomic_DNA"/>
</dbReference>
<reference evidence="12" key="1">
    <citation type="submission" date="2009-09" db="EMBL/GenBank/DDBJ databases">
        <title>The complete genome of Kribbella flavida DSM 17836.</title>
        <authorList>
            <consortium name="US DOE Joint Genome Institute (JGI-PGF)"/>
            <person name="Lucas S."/>
            <person name="Copeland A."/>
            <person name="Lapidus A."/>
            <person name="Glavina del Rio T."/>
            <person name="Dalin E."/>
            <person name="Tice H."/>
            <person name="Bruce D."/>
            <person name="Goodwin L."/>
            <person name="Pitluck S."/>
            <person name="Kyrpides N."/>
            <person name="Mavromatis K."/>
            <person name="Ivanova N."/>
            <person name="Saunders E."/>
            <person name="Brettin T."/>
            <person name="Detter J.C."/>
            <person name="Han C."/>
            <person name="Larimer F."/>
            <person name="Land M."/>
            <person name="Hauser L."/>
            <person name="Markowitz V."/>
            <person name="Cheng J.-F."/>
            <person name="Hugenholtz P."/>
            <person name="Woyke T."/>
            <person name="Wu D."/>
            <person name="Pukall R."/>
            <person name="Klenk H.-P."/>
            <person name="Eisen J.A."/>
        </authorList>
    </citation>
    <scope>NUCLEOTIDE SEQUENCE [LARGE SCALE GENOMIC DNA]</scope>
    <source>
        <strain evidence="12">DSM 17836 / JCM 10339 / NBRC 14399</strain>
    </source>
</reference>
<evidence type="ECO:0000259" key="10">
    <source>
        <dbReference type="Pfam" id="PF12323"/>
    </source>
</evidence>